<organism evidence="2 3">
    <name type="scientific">Coprinellus micaceus</name>
    <name type="common">Glistening ink-cap mushroom</name>
    <name type="synonym">Coprinus micaceus</name>
    <dbReference type="NCBI Taxonomy" id="71717"/>
    <lineage>
        <taxon>Eukaryota</taxon>
        <taxon>Fungi</taxon>
        <taxon>Dikarya</taxon>
        <taxon>Basidiomycota</taxon>
        <taxon>Agaricomycotina</taxon>
        <taxon>Agaricomycetes</taxon>
        <taxon>Agaricomycetidae</taxon>
        <taxon>Agaricales</taxon>
        <taxon>Agaricineae</taxon>
        <taxon>Psathyrellaceae</taxon>
        <taxon>Coprinellus</taxon>
    </lineage>
</organism>
<dbReference type="AlphaFoldDB" id="A0A4Y7T5L6"/>
<evidence type="ECO:0000313" key="2">
    <source>
        <dbReference type="EMBL" id="TEB28892.1"/>
    </source>
</evidence>
<reference evidence="2 3" key="1">
    <citation type="journal article" date="2019" name="Nat. Ecol. Evol.">
        <title>Megaphylogeny resolves global patterns of mushroom evolution.</title>
        <authorList>
            <person name="Varga T."/>
            <person name="Krizsan K."/>
            <person name="Foldi C."/>
            <person name="Dima B."/>
            <person name="Sanchez-Garcia M."/>
            <person name="Sanchez-Ramirez S."/>
            <person name="Szollosi G.J."/>
            <person name="Szarkandi J.G."/>
            <person name="Papp V."/>
            <person name="Albert L."/>
            <person name="Andreopoulos W."/>
            <person name="Angelini C."/>
            <person name="Antonin V."/>
            <person name="Barry K.W."/>
            <person name="Bougher N.L."/>
            <person name="Buchanan P."/>
            <person name="Buyck B."/>
            <person name="Bense V."/>
            <person name="Catcheside P."/>
            <person name="Chovatia M."/>
            <person name="Cooper J."/>
            <person name="Damon W."/>
            <person name="Desjardin D."/>
            <person name="Finy P."/>
            <person name="Geml J."/>
            <person name="Haridas S."/>
            <person name="Hughes K."/>
            <person name="Justo A."/>
            <person name="Karasinski D."/>
            <person name="Kautmanova I."/>
            <person name="Kiss B."/>
            <person name="Kocsube S."/>
            <person name="Kotiranta H."/>
            <person name="LaButti K.M."/>
            <person name="Lechner B.E."/>
            <person name="Liimatainen K."/>
            <person name="Lipzen A."/>
            <person name="Lukacs Z."/>
            <person name="Mihaltcheva S."/>
            <person name="Morgado L.N."/>
            <person name="Niskanen T."/>
            <person name="Noordeloos M.E."/>
            <person name="Ohm R.A."/>
            <person name="Ortiz-Santana B."/>
            <person name="Ovrebo C."/>
            <person name="Racz N."/>
            <person name="Riley R."/>
            <person name="Savchenko A."/>
            <person name="Shiryaev A."/>
            <person name="Soop K."/>
            <person name="Spirin V."/>
            <person name="Szebenyi C."/>
            <person name="Tomsovsky M."/>
            <person name="Tulloss R.E."/>
            <person name="Uehling J."/>
            <person name="Grigoriev I.V."/>
            <person name="Vagvolgyi C."/>
            <person name="Papp T."/>
            <person name="Martin F.M."/>
            <person name="Miettinen O."/>
            <person name="Hibbett D.S."/>
            <person name="Nagy L.G."/>
        </authorList>
    </citation>
    <scope>NUCLEOTIDE SEQUENCE [LARGE SCALE GENOMIC DNA]</scope>
    <source>
        <strain evidence="2 3">FP101781</strain>
    </source>
</reference>
<feature type="compositionally biased region" description="Basic and acidic residues" evidence="1">
    <location>
        <begin position="73"/>
        <end position="87"/>
    </location>
</feature>
<evidence type="ECO:0000256" key="1">
    <source>
        <dbReference type="SAM" id="MobiDB-lite"/>
    </source>
</evidence>
<accession>A0A4Y7T5L6</accession>
<dbReference type="EMBL" id="QPFP01000030">
    <property type="protein sequence ID" value="TEB28892.1"/>
    <property type="molecule type" value="Genomic_DNA"/>
</dbReference>
<protein>
    <submittedName>
        <fullName evidence="2">Uncharacterized protein</fullName>
    </submittedName>
</protein>
<feature type="region of interest" description="Disordered" evidence="1">
    <location>
        <begin position="162"/>
        <end position="198"/>
    </location>
</feature>
<gene>
    <name evidence="2" type="ORF">FA13DRAFT_1711576</name>
</gene>
<evidence type="ECO:0000313" key="3">
    <source>
        <dbReference type="Proteomes" id="UP000298030"/>
    </source>
</evidence>
<feature type="region of interest" description="Disordered" evidence="1">
    <location>
        <begin position="67"/>
        <end position="87"/>
    </location>
</feature>
<comment type="caution">
    <text evidence="2">The sequence shown here is derived from an EMBL/GenBank/DDBJ whole genome shotgun (WGS) entry which is preliminary data.</text>
</comment>
<dbReference type="Proteomes" id="UP000298030">
    <property type="component" value="Unassembled WGS sequence"/>
</dbReference>
<proteinExistence type="predicted"/>
<keyword evidence="3" id="KW-1185">Reference proteome</keyword>
<name>A0A4Y7T5L6_COPMI</name>
<feature type="compositionally biased region" description="Polar residues" evidence="1">
    <location>
        <begin position="169"/>
        <end position="191"/>
    </location>
</feature>
<sequence length="281" mass="30360">MLCGGSVGPLSFSRLSESLLSARAQASLIGFCLLLLLLLPSHPLDALQPQYLPRRALHQPPLCRMLGKTPRHRVGEGKVQEDGPGRRLDSRALPHLSEGNCVQVFNISDRGSTLTSRICSAFVRQADEVTKRRHWVGGFRWRNPSPPFPPLSLPLSGLPSSDDVFLPTNDATSAPSPRESFTSQEGTSGRSPAQAKSIHVESRRMASSTPTLLPFNVRLAFTLLPTTALSSVAIAWCSSTPLPTASKRGATSCDLPLMPDGAKGSVYNAMMATTYSRDKEQ</sequence>